<dbReference type="InterPro" id="IPR003593">
    <property type="entry name" value="AAA+_ATPase"/>
</dbReference>
<dbReference type="FunFam" id="3.40.50.300:FF:000425">
    <property type="entry name" value="Probable ABC transporter, ATP-binding subunit"/>
    <property type="match status" value="1"/>
</dbReference>
<keyword evidence="6" id="KW-0129">CBS domain</keyword>
<evidence type="ECO:0000259" key="10">
    <source>
        <dbReference type="PROSITE" id="PS50893"/>
    </source>
</evidence>
<comment type="subcellular location">
    <subcellularLocation>
        <location evidence="9">Cell inner membrane</location>
        <topology evidence="9">Peripheral membrane protein</topology>
    </subcellularLocation>
</comment>
<dbReference type="Gene3D" id="3.40.50.300">
    <property type="entry name" value="P-loop containing nucleotide triphosphate hydrolases"/>
    <property type="match status" value="1"/>
</dbReference>
<dbReference type="PANTHER" id="PTHR43117">
    <property type="entry name" value="OSMOPROTECTANT IMPORT ATP-BINDING PROTEIN OSMV"/>
    <property type="match status" value="1"/>
</dbReference>
<accession>A0A942U7K4</accession>
<keyword evidence="4 9" id="KW-0547">Nucleotide-binding</keyword>
<gene>
    <name evidence="11" type="ORF">KHA99_16740</name>
</gene>
<dbReference type="SUPFAM" id="SSF52540">
    <property type="entry name" value="P-loop containing nucleoside triphosphate hydrolases"/>
    <property type="match status" value="1"/>
</dbReference>
<evidence type="ECO:0000256" key="2">
    <source>
        <dbReference type="ARBA" id="ARBA00022448"/>
    </source>
</evidence>
<dbReference type="InterPro" id="IPR005892">
    <property type="entry name" value="Gly-betaine_transp_ATP-bd"/>
</dbReference>
<dbReference type="InterPro" id="IPR027417">
    <property type="entry name" value="P-loop_NTPase"/>
</dbReference>
<evidence type="ECO:0000256" key="5">
    <source>
        <dbReference type="ARBA" id="ARBA00022840"/>
    </source>
</evidence>
<evidence type="ECO:0000256" key="9">
    <source>
        <dbReference type="RuleBase" id="RU369116"/>
    </source>
</evidence>
<evidence type="ECO:0000256" key="3">
    <source>
        <dbReference type="ARBA" id="ARBA00022737"/>
    </source>
</evidence>
<keyword evidence="2 9" id="KW-0813">Transport</keyword>
<dbReference type="InterPro" id="IPR017871">
    <property type="entry name" value="ABC_transporter-like_CS"/>
</dbReference>
<dbReference type="Pfam" id="PF00005">
    <property type="entry name" value="ABC_tran"/>
    <property type="match status" value="1"/>
</dbReference>
<dbReference type="NCBIfam" id="TIGR01186">
    <property type="entry name" value="proV"/>
    <property type="match status" value="1"/>
</dbReference>
<evidence type="ECO:0000256" key="7">
    <source>
        <dbReference type="ARBA" id="ARBA00052482"/>
    </source>
</evidence>
<dbReference type="GO" id="GO:0015418">
    <property type="term" value="F:ABC-type quaternary ammonium compound transporting activity"/>
    <property type="evidence" value="ECO:0007669"/>
    <property type="project" value="UniProtKB-EC"/>
</dbReference>
<keyword evidence="12" id="KW-1185">Reference proteome</keyword>
<dbReference type="GO" id="GO:0016887">
    <property type="term" value="F:ATP hydrolysis activity"/>
    <property type="evidence" value="ECO:0007669"/>
    <property type="project" value="UniProtKB-UniRule"/>
</dbReference>
<sequence>MKSTAAVEFVNISKLFESRYAIKNLNLTLPKEKITTIIGPSGCGKSTTLKMINKLIEPSEGKILINGQDISQMDSVNLRRNIGYVIQQIGLFPHMTIEENVSLVLRLKGEKKDEKMKNKVTELLNLIDLEAEEYRDRYPHELSGGQQQRIGVARALCADPSIILMDEPFSALDPISRIQLQDELIHLQKKVKKTIIFVTHDMDEALKISNQMVLLKDGECIQSDTPINLLRHPKNEFVREFIGEKHFKDSFIQQMNSLDPNEGAQ</sequence>
<evidence type="ECO:0000256" key="8">
    <source>
        <dbReference type="ARBA" id="ARBA00063934"/>
    </source>
</evidence>
<dbReference type="EC" id="7.6.2.9" evidence="9"/>
<organism evidence="11 12">
    <name type="scientific">Neobacillus rhizophilus</name>
    <dbReference type="NCBI Taxonomy" id="2833579"/>
    <lineage>
        <taxon>Bacteria</taxon>
        <taxon>Bacillati</taxon>
        <taxon>Bacillota</taxon>
        <taxon>Bacilli</taxon>
        <taxon>Bacillales</taxon>
        <taxon>Bacillaceae</taxon>
        <taxon>Neobacillus</taxon>
    </lineage>
</organism>
<protein>
    <recommendedName>
        <fullName evidence="9">Quaternary amine transport ATP-binding protein</fullName>
        <ecNumber evidence="9">7.6.2.9</ecNumber>
    </recommendedName>
</protein>
<dbReference type="GO" id="GO:0006865">
    <property type="term" value="P:amino acid transport"/>
    <property type="evidence" value="ECO:0007669"/>
    <property type="project" value="UniProtKB-UniRule"/>
</dbReference>
<dbReference type="Proteomes" id="UP000679749">
    <property type="component" value="Unassembled WGS sequence"/>
</dbReference>
<reference evidence="11" key="1">
    <citation type="submission" date="2021-05" db="EMBL/GenBank/DDBJ databases">
        <title>Novel Bacillus species.</title>
        <authorList>
            <person name="Liu G."/>
        </authorList>
    </citation>
    <scope>NUCLEOTIDE SEQUENCE</scope>
    <source>
        <strain evidence="11">FJAT-49825</strain>
    </source>
</reference>
<feature type="domain" description="ABC transporter" evidence="10">
    <location>
        <begin position="7"/>
        <end position="242"/>
    </location>
</feature>
<dbReference type="SMART" id="SM00382">
    <property type="entry name" value="AAA"/>
    <property type="match status" value="1"/>
</dbReference>
<name>A0A942U7K4_9BACI</name>
<keyword evidence="9" id="KW-0997">Cell inner membrane</keyword>
<keyword evidence="9" id="KW-1003">Cell membrane</keyword>
<evidence type="ECO:0000313" key="11">
    <source>
        <dbReference type="EMBL" id="MBS4214103.1"/>
    </source>
</evidence>
<comment type="catalytic activity">
    <reaction evidence="7">
        <text>a quaternary ammonium(out) + ATP + H2O = a quaternary ammonium(in) + ADP + phosphate + H(+)</text>
        <dbReference type="Rhea" id="RHEA:11036"/>
        <dbReference type="ChEBI" id="CHEBI:15377"/>
        <dbReference type="ChEBI" id="CHEBI:15378"/>
        <dbReference type="ChEBI" id="CHEBI:30616"/>
        <dbReference type="ChEBI" id="CHEBI:35267"/>
        <dbReference type="ChEBI" id="CHEBI:43474"/>
        <dbReference type="ChEBI" id="CHEBI:456216"/>
        <dbReference type="EC" id="7.6.2.9"/>
    </reaction>
</comment>
<dbReference type="PANTHER" id="PTHR43117:SF4">
    <property type="entry name" value="OSMOPROTECTANT IMPORT ATP-BINDING PROTEIN OSMV"/>
    <property type="match status" value="1"/>
</dbReference>
<dbReference type="PROSITE" id="PS50893">
    <property type="entry name" value="ABC_TRANSPORTER_2"/>
    <property type="match status" value="1"/>
</dbReference>
<dbReference type="PROSITE" id="PS00211">
    <property type="entry name" value="ABC_TRANSPORTER_1"/>
    <property type="match status" value="1"/>
</dbReference>
<keyword evidence="3" id="KW-0677">Repeat</keyword>
<comment type="similarity">
    <text evidence="1 9">Belongs to the ABC transporter superfamily.</text>
</comment>
<comment type="caution">
    <text evidence="11">The sequence shown here is derived from an EMBL/GenBank/DDBJ whole genome shotgun (WGS) entry which is preliminary data.</text>
</comment>
<dbReference type="GO" id="GO:0005524">
    <property type="term" value="F:ATP binding"/>
    <property type="evidence" value="ECO:0007669"/>
    <property type="project" value="UniProtKB-UniRule"/>
</dbReference>
<evidence type="ECO:0000256" key="4">
    <source>
        <dbReference type="ARBA" id="ARBA00022741"/>
    </source>
</evidence>
<dbReference type="EMBL" id="JAGYPF010000003">
    <property type="protein sequence ID" value="MBS4214103.1"/>
    <property type="molecule type" value="Genomic_DNA"/>
</dbReference>
<dbReference type="GO" id="GO:0005886">
    <property type="term" value="C:plasma membrane"/>
    <property type="evidence" value="ECO:0007669"/>
    <property type="project" value="UniProtKB-SubCell"/>
</dbReference>
<proteinExistence type="inferred from homology"/>
<comment type="subunit">
    <text evidence="8">The complex is composed of two ATP-binding proteins (OpuCA), two transmembrane proteins (OpuCB and OpuCD) and a solute-binding protein (OpuCC).</text>
</comment>
<keyword evidence="5 9" id="KW-0067">ATP-binding</keyword>
<evidence type="ECO:0000256" key="1">
    <source>
        <dbReference type="ARBA" id="ARBA00005417"/>
    </source>
</evidence>
<dbReference type="InterPro" id="IPR003439">
    <property type="entry name" value="ABC_transporter-like_ATP-bd"/>
</dbReference>
<evidence type="ECO:0000313" key="12">
    <source>
        <dbReference type="Proteomes" id="UP000679749"/>
    </source>
</evidence>
<keyword evidence="9" id="KW-0472">Membrane</keyword>
<evidence type="ECO:0000256" key="6">
    <source>
        <dbReference type="ARBA" id="ARBA00023122"/>
    </source>
</evidence>
<dbReference type="AlphaFoldDB" id="A0A942U7K4"/>
<comment type="subunit">
    <text evidence="9">The complex is probably composed of two ATP-binding proteins, two transmembrane proteins and a solute-binding protein.</text>
</comment>
<dbReference type="GO" id="GO:0031460">
    <property type="term" value="P:glycine betaine transport"/>
    <property type="evidence" value="ECO:0007669"/>
    <property type="project" value="InterPro"/>
</dbReference>